<proteinExistence type="predicted"/>
<keyword evidence="1" id="KW-1133">Transmembrane helix</keyword>
<keyword evidence="1" id="KW-0812">Transmembrane</keyword>
<feature type="transmembrane region" description="Helical" evidence="1">
    <location>
        <begin position="37"/>
        <end position="57"/>
    </location>
</feature>
<dbReference type="AlphaFoldDB" id="A0A1G2ATU7"/>
<dbReference type="STRING" id="1798540.A3B74_01540"/>
<protein>
    <recommendedName>
        <fullName evidence="2">YdbS-like PH domain-containing protein</fullName>
    </recommendedName>
</protein>
<feature type="transmembrane region" description="Helical" evidence="1">
    <location>
        <begin position="63"/>
        <end position="80"/>
    </location>
</feature>
<organism evidence="3 4">
    <name type="scientific">Candidatus Kerfeldbacteria bacterium RIFCSPHIGHO2_02_FULL_42_14</name>
    <dbReference type="NCBI Taxonomy" id="1798540"/>
    <lineage>
        <taxon>Bacteria</taxon>
        <taxon>Candidatus Kerfeldiibacteriota</taxon>
    </lineage>
</organism>
<evidence type="ECO:0000256" key="1">
    <source>
        <dbReference type="SAM" id="Phobius"/>
    </source>
</evidence>
<dbReference type="EMBL" id="MHKB01000003">
    <property type="protein sequence ID" value="OGY79916.1"/>
    <property type="molecule type" value="Genomic_DNA"/>
</dbReference>
<reference evidence="3 4" key="1">
    <citation type="journal article" date="2016" name="Nat. Commun.">
        <title>Thousands of microbial genomes shed light on interconnected biogeochemical processes in an aquifer system.</title>
        <authorList>
            <person name="Anantharaman K."/>
            <person name="Brown C.T."/>
            <person name="Hug L.A."/>
            <person name="Sharon I."/>
            <person name="Castelle C.J."/>
            <person name="Probst A.J."/>
            <person name="Thomas B.C."/>
            <person name="Singh A."/>
            <person name="Wilkins M.J."/>
            <person name="Karaoz U."/>
            <person name="Brodie E.L."/>
            <person name="Williams K.H."/>
            <person name="Hubbard S.S."/>
            <person name="Banfield J.F."/>
        </authorList>
    </citation>
    <scope>NUCLEOTIDE SEQUENCE [LARGE SCALE GENOMIC DNA]</scope>
</reference>
<sequence>MLTFHMLQNYVAKILRQNIRDDETILQIVRSHPLKHIIPGFAIFVLIFGPLFFLLPLLSFGEMGILILSFSFFLGLILLIREGYIWNLHAFIVTDQRIIDFDQTGFFHRTVSESRFDKIQDVSYTQNGLLQTFFDVGSIVIQTAGESANLELDYVHAPARIQKLLIQLQSEFLKRQSPDDLS</sequence>
<evidence type="ECO:0000313" key="3">
    <source>
        <dbReference type="EMBL" id="OGY79916.1"/>
    </source>
</evidence>
<dbReference type="PANTHER" id="PTHR37938:SF1">
    <property type="entry name" value="BLL0215 PROTEIN"/>
    <property type="match status" value="1"/>
</dbReference>
<evidence type="ECO:0000313" key="4">
    <source>
        <dbReference type="Proteomes" id="UP000177165"/>
    </source>
</evidence>
<evidence type="ECO:0000259" key="2">
    <source>
        <dbReference type="Pfam" id="PF03703"/>
    </source>
</evidence>
<keyword evidence="1" id="KW-0472">Membrane</keyword>
<feature type="domain" description="YdbS-like PH" evidence="2">
    <location>
        <begin position="91"/>
        <end position="159"/>
    </location>
</feature>
<dbReference type="Proteomes" id="UP000177165">
    <property type="component" value="Unassembled WGS sequence"/>
</dbReference>
<dbReference type="PANTHER" id="PTHR37938">
    <property type="entry name" value="BLL0215 PROTEIN"/>
    <property type="match status" value="1"/>
</dbReference>
<dbReference type="InterPro" id="IPR005182">
    <property type="entry name" value="YdbS-like_PH"/>
</dbReference>
<name>A0A1G2ATU7_9BACT</name>
<gene>
    <name evidence="3" type="ORF">A3B74_01540</name>
</gene>
<comment type="caution">
    <text evidence="3">The sequence shown here is derived from an EMBL/GenBank/DDBJ whole genome shotgun (WGS) entry which is preliminary data.</text>
</comment>
<dbReference type="Pfam" id="PF03703">
    <property type="entry name" value="bPH_2"/>
    <property type="match status" value="1"/>
</dbReference>
<accession>A0A1G2ATU7</accession>